<dbReference type="KEGG" id="cav:M832_08800"/>
<protein>
    <recommendedName>
        <fullName evidence="11">Histidine--tRNA ligase</fullName>
        <ecNumber evidence="11">6.1.1.21</ecNumber>
    </recommendedName>
    <alternativeName>
        <fullName evidence="11">Histidyl-tRNA synthetase</fullName>
        <shortName evidence="11">HisRS</shortName>
    </alternativeName>
</protein>
<keyword evidence="8 11" id="KW-0648">Protein biosynthesis</keyword>
<evidence type="ECO:0000256" key="10">
    <source>
        <dbReference type="ARBA" id="ARBA00047639"/>
    </source>
</evidence>
<sequence>MLVFCFRIKLNNRHVVKVALPKGVFDIFPYIADGKHMWRNTSLWHKVEDRIHEVCALYGFSEIRTPVFESTSLFLHAGEQSDIVKKEMYTFADKKGRSLTLRPEGTAPIVRAFIDHLANQRSENKFYYILPMFRYERQQSGRYRQHHQFGLEAIGMKHPLRDAEVLSLLWQFYTSVGLQNMLLQLNFLGGEITRKRYNDVLREYFSEHLSSLSVLSQERYHTNLLRILDSKEPEDQDIIASAPIILDYISEEDRKYFDKILSTLADLHIPHTVHPRLVRGLDYYTDMVFEAVTTCGGHSYALGGGGRYDSLIGASGGPSTPACGFGVGLERVIQTLLAQGSLKLPRSHKIRLISLEPQADTFCFLWAQHLRSLGIPTEVDWTHKKLKIALKVADAEQVTFACPIGERELHSERLIMKNMFLRQEFSGSKQEVEQRLLYEIQNTSL</sequence>
<accession>W8JN81</accession>
<reference evidence="14 15" key="1">
    <citation type="journal article" date="2014" name="Syst. Appl. Microbiol.">
        <title>Evidence for the existence of two new members of the family Chlamydiaceae and proposal of Chlamydia avium sp. nov. and Chlamydia gallinacea sp. nov.</title>
        <authorList>
            <person name="Sachse K."/>
            <person name="Laroucau K."/>
            <person name="Riege K."/>
            <person name="Wehner S."/>
            <person name="Dilcher M."/>
            <person name="Creasy H.H."/>
            <person name="Weidmann M."/>
            <person name="Myers G."/>
            <person name="Vorimore F."/>
            <person name="Vicari N."/>
            <person name="Magnino S."/>
            <person name="Liebler-Tenorio E."/>
            <person name="Ruettger A."/>
            <person name="Bavoil P.M."/>
            <person name="Hufert F.T."/>
            <person name="Rossello-Mora R."/>
            <person name="Marz M."/>
        </authorList>
    </citation>
    <scope>NUCLEOTIDE SEQUENCE [LARGE SCALE GENOMIC DNA]</scope>
    <source>
        <strain evidence="14 15">10DC88</strain>
    </source>
</reference>
<dbReference type="AlphaFoldDB" id="W8JN81"/>
<dbReference type="EMBL" id="CP006571">
    <property type="protein sequence ID" value="AHK63729.1"/>
    <property type="molecule type" value="Genomic_DNA"/>
</dbReference>
<feature type="binding site" evidence="12">
    <location>
        <position position="152"/>
    </location>
    <ligand>
        <name>L-histidine</name>
        <dbReference type="ChEBI" id="CHEBI:57595"/>
    </ligand>
</feature>
<name>W8JN81_9CHLA</name>
<dbReference type="HAMAP" id="MF_00127">
    <property type="entry name" value="His_tRNA_synth"/>
    <property type="match status" value="1"/>
</dbReference>
<dbReference type="CDD" id="cd00773">
    <property type="entry name" value="HisRS-like_core"/>
    <property type="match status" value="1"/>
</dbReference>
<dbReference type="GO" id="GO:0005737">
    <property type="term" value="C:cytoplasm"/>
    <property type="evidence" value="ECO:0007669"/>
    <property type="project" value="UniProtKB-SubCell"/>
</dbReference>
<feature type="binding site" evidence="12">
    <location>
        <position position="279"/>
    </location>
    <ligand>
        <name>L-histidine</name>
        <dbReference type="ChEBI" id="CHEBI:57595"/>
    </ligand>
</feature>
<dbReference type="InterPro" id="IPR015807">
    <property type="entry name" value="His-tRNA-ligase"/>
</dbReference>
<dbReference type="EC" id="6.1.1.21" evidence="11"/>
<dbReference type="InterPro" id="IPR006195">
    <property type="entry name" value="aa-tRNA-synth_II"/>
</dbReference>
<dbReference type="GO" id="GO:0004821">
    <property type="term" value="F:histidine-tRNA ligase activity"/>
    <property type="evidence" value="ECO:0007669"/>
    <property type="project" value="UniProtKB-UniRule"/>
</dbReference>
<comment type="catalytic activity">
    <reaction evidence="10 11">
        <text>tRNA(His) + L-histidine + ATP = L-histidyl-tRNA(His) + AMP + diphosphate + H(+)</text>
        <dbReference type="Rhea" id="RHEA:17313"/>
        <dbReference type="Rhea" id="RHEA-COMP:9665"/>
        <dbReference type="Rhea" id="RHEA-COMP:9689"/>
        <dbReference type="ChEBI" id="CHEBI:15378"/>
        <dbReference type="ChEBI" id="CHEBI:30616"/>
        <dbReference type="ChEBI" id="CHEBI:33019"/>
        <dbReference type="ChEBI" id="CHEBI:57595"/>
        <dbReference type="ChEBI" id="CHEBI:78442"/>
        <dbReference type="ChEBI" id="CHEBI:78527"/>
        <dbReference type="ChEBI" id="CHEBI:456215"/>
        <dbReference type="EC" id="6.1.1.21"/>
    </reaction>
</comment>
<feature type="binding site" evidence="12">
    <location>
        <begin position="104"/>
        <end position="106"/>
    </location>
    <ligand>
        <name>L-histidine</name>
        <dbReference type="ChEBI" id="CHEBI:57595"/>
    </ligand>
</feature>
<dbReference type="InterPro" id="IPR004516">
    <property type="entry name" value="HisRS/HisZ"/>
</dbReference>
<evidence type="ECO:0000256" key="5">
    <source>
        <dbReference type="ARBA" id="ARBA00022598"/>
    </source>
</evidence>
<feature type="binding site" evidence="12">
    <location>
        <position position="148"/>
    </location>
    <ligand>
        <name>L-histidine</name>
        <dbReference type="ChEBI" id="CHEBI:57595"/>
    </ligand>
</feature>
<evidence type="ECO:0000256" key="2">
    <source>
        <dbReference type="ARBA" id="ARBA00008226"/>
    </source>
</evidence>
<dbReference type="HOGENOM" id="CLU_025113_1_1_0"/>
<dbReference type="FunFam" id="3.30.930.10:FF:000166">
    <property type="entry name" value="Histidine--tRNA ligase"/>
    <property type="match status" value="1"/>
</dbReference>
<keyword evidence="6 11" id="KW-0547">Nucleotide-binding</keyword>
<keyword evidence="5 11" id="KW-0436">Ligase</keyword>
<dbReference type="Pfam" id="PF13393">
    <property type="entry name" value="tRNA-synt_His"/>
    <property type="match status" value="1"/>
</dbReference>
<evidence type="ECO:0000256" key="9">
    <source>
        <dbReference type="ARBA" id="ARBA00023146"/>
    </source>
</evidence>
<evidence type="ECO:0000256" key="6">
    <source>
        <dbReference type="ARBA" id="ARBA00022741"/>
    </source>
</evidence>
<dbReference type="eggNOG" id="COG0124">
    <property type="taxonomic scope" value="Bacteria"/>
</dbReference>
<dbReference type="PATRIC" id="fig|1229831.3.peg.879"/>
<proteinExistence type="inferred from homology"/>
<dbReference type="Gene3D" id="3.40.50.800">
    <property type="entry name" value="Anticodon-binding domain"/>
    <property type="match status" value="1"/>
</dbReference>
<dbReference type="Gene3D" id="3.30.930.10">
    <property type="entry name" value="Bira Bifunctional Protein, Domain 2"/>
    <property type="match status" value="1"/>
</dbReference>
<comment type="similarity">
    <text evidence="2 11">Belongs to the class-II aminoacyl-tRNA synthetase family.</text>
</comment>
<gene>
    <name evidence="11 14" type="primary">hisS</name>
    <name evidence="14" type="ORF">M832_08800</name>
</gene>
<dbReference type="InterPro" id="IPR041715">
    <property type="entry name" value="HisRS-like_core"/>
</dbReference>
<evidence type="ECO:0000256" key="11">
    <source>
        <dbReference type="HAMAP-Rule" id="MF_00127"/>
    </source>
</evidence>
<comment type="subunit">
    <text evidence="3 11">Homodimer.</text>
</comment>
<evidence type="ECO:0000313" key="14">
    <source>
        <dbReference type="EMBL" id="AHK63729.1"/>
    </source>
</evidence>
<dbReference type="PIRSF" id="PIRSF001549">
    <property type="entry name" value="His-tRNA_synth"/>
    <property type="match status" value="1"/>
</dbReference>
<dbReference type="Proteomes" id="UP000019433">
    <property type="component" value="Chromosome"/>
</dbReference>
<evidence type="ECO:0000256" key="4">
    <source>
        <dbReference type="ARBA" id="ARBA00022490"/>
    </source>
</evidence>
<keyword evidence="9 11" id="KW-0030">Aminoacyl-tRNA synthetase</keyword>
<dbReference type="PANTHER" id="PTHR43707:SF1">
    <property type="entry name" value="HISTIDINE--TRNA LIGASE, MITOCHONDRIAL-RELATED"/>
    <property type="match status" value="1"/>
</dbReference>
<dbReference type="PROSITE" id="PS50862">
    <property type="entry name" value="AA_TRNA_LIGASE_II"/>
    <property type="match status" value="1"/>
</dbReference>
<dbReference type="STRING" id="1229831.M832_08800"/>
<keyword evidence="4 11" id="KW-0963">Cytoplasm</keyword>
<dbReference type="SUPFAM" id="SSF55681">
    <property type="entry name" value="Class II aaRS and biotin synthetases"/>
    <property type="match status" value="1"/>
</dbReference>
<dbReference type="GO" id="GO:0005524">
    <property type="term" value="F:ATP binding"/>
    <property type="evidence" value="ECO:0007669"/>
    <property type="project" value="UniProtKB-UniRule"/>
</dbReference>
<dbReference type="NCBIfam" id="TIGR00442">
    <property type="entry name" value="hisS"/>
    <property type="match status" value="1"/>
</dbReference>
<dbReference type="GO" id="GO:0006427">
    <property type="term" value="P:histidyl-tRNA aminoacylation"/>
    <property type="evidence" value="ECO:0007669"/>
    <property type="project" value="UniProtKB-UniRule"/>
</dbReference>
<feature type="binding site" evidence="12">
    <location>
        <position position="134"/>
    </location>
    <ligand>
        <name>L-histidine</name>
        <dbReference type="ChEBI" id="CHEBI:57595"/>
    </ligand>
</feature>
<dbReference type="PANTHER" id="PTHR43707">
    <property type="entry name" value="HISTIDYL-TRNA SYNTHETASE"/>
    <property type="match status" value="1"/>
</dbReference>
<dbReference type="InterPro" id="IPR036621">
    <property type="entry name" value="Anticodon-bd_dom_sf"/>
</dbReference>
<evidence type="ECO:0000256" key="7">
    <source>
        <dbReference type="ARBA" id="ARBA00022840"/>
    </source>
</evidence>
<keyword evidence="7 11" id="KW-0067">ATP-binding</keyword>
<feature type="binding site" evidence="12">
    <location>
        <begin position="283"/>
        <end position="284"/>
    </location>
    <ligand>
        <name>L-histidine</name>
        <dbReference type="ChEBI" id="CHEBI:57595"/>
    </ligand>
</feature>
<dbReference type="SUPFAM" id="SSF52954">
    <property type="entry name" value="Class II aaRS ABD-related"/>
    <property type="match status" value="1"/>
</dbReference>
<evidence type="ECO:0000313" key="15">
    <source>
        <dbReference type="Proteomes" id="UP000019433"/>
    </source>
</evidence>
<comment type="subcellular location">
    <subcellularLocation>
        <location evidence="1 11">Cytoplasm</location>
    </subcellularLocation>
</comment>
<evidence type="ECO:0000259" key="13">
    <source>
        <dbReference type="PROSITE" id="PS50862"/>
    </source>
</evidence>
<evidence type="ECO:0000256" key="1">
    <source>
        <dbReference type="ARBA" id="ARBA00004496"/>
    </source>
</evidence>
<feature type="domain" description="Aminoacyl-transfer RNA synthetases class-II family profile" evidence="13">
    <location>
        <begin position="47"/>
        <end position="345"/>
    </location>
</feature>
<evidence type="ECO:0000256" key="12">
    <source>
        <dbReference type="PIRSR" id="PIRSR001549-1"/>
    </source>
</evidence>
<evidence type="ECO:0000256" key="8">
    <source>
        <dbReference type="ARBA" id="ARBA00022917"/>
    </source>
</evidence>
<evidence type="ECO:0000256" key="3">
    <source>
        <dbReference type="ARBA" id="ARBA00011738"/>
    </source>
</evidence>
<dbReference type="InterPro" id="IPR045864">
    <property type="entry name" value="aa-tRNA-synth_II/BPL/LPL"/>
</dbReference>
<organism evidence="14 15">
    <name type="scientific">Chlamydia avium 10DC88</name>
    <dbReference type="NCBI Taxonomy" id="1229831"/>
    <lineage>
        <taxon>Bacteria</taxon>
        <taxon>Pseudomonadati</taxon>
        <taxon>Chlamydiota</taxon>
        <taxon>Chlamydiia</taxon>
        <taxon>Chlamydiales</taxon>
        <taxon>Chlamydiaceae</taxon>
        <taxon>Chlamydia/Chlamydophila group</taxon>
        <taxon>Chlamydia</taxon>
    </lineage>
</organism>